<proteinExistence type="predicted"/>
<keyword evidence="1" id="KW-1133">Transmembrane helix</keyword>
<dbReference type="EMBL" id="MN033155">
    <property type="protein sequence ID" value="QDH87125.1"/>
    <property type="molecule type" value="Genomic_RNA"/>
</dbReference>
<gene>
    <name evidence="2" type="ORF">H2RhizoLitter49668_000005</name>
</gene>
<evidence type="ECO:0000313" key="2">
    <source>
        <dbReference type="EMBL" id="QDH87125.1"/>
    </source>
</evidence>
<organism evidence="2">
    <name type="scientific">Leviviridae sp</name>
    <dbReference type="NCBI Taxonomy" id="2027243"/>
    <lineage>
        <taxon>Viruses</taxon>
        <taxon>Riboviria</taxon>
        <taxon>Orthornavirae</taxon>
        <taxon>Lenarviricota</taxon>
        <taxon>Leviviricetes</taxon>
        <taxon>Norzivirales</taxon>
        <taxon>Fiersviridae</taxon>
    </lineage>
</organism>
<keyword evidence="1" id="KW-0812">Transmembrane</keyword>
<accession>A0A514D0I5</accession>
<sequence length="58" mass="6643">MRQIRDDDFDDPCSDLIRSIVVIFFVMILSVAAVIFFGWLSLNSVEVLRCAMEVILYG</sequence>
<reference evidence="2" key="1">
    <citation type="submission" date="2019-05" db="EMBL/GenBank/DDBJ databases">
        <title>Metatranscriptomic reconstruction reveals RNA viruses with the potential to shape carbon cycling in soil.</title>
        <authorList>
            <person name="Starr E.P."/>
            <person name="Nuccio E."/>
            <person name="Pett-Ridge J."/>
            <person name="Banfield J.F."/>
            <person name="Firestone M.K."/>
        </authorList>
    </citation>
    <scope>NUCLEOTIDE SEQUENCE</scope>
    <source>
        <strain evidence="2">H2_Rhizo_Litter_49_scaffold_668</strain>
    </source>
</reference>
<keyword evidence="1" id="KW-0472">Membrane</keyword>
<protein>
    <submittedName>
        <fullName evidence="2">Uncharacterized protein</fullName>
    </submittedName>
</protein>
<name>A0A514D0I5_9VIRU</name>
<evidence type="ECO:0000256" key="1">
    <source>
        <dbReference type="SAM" id="Phobius"/>
    </source>
</evidence>
<feature type="transmembrane region" description="Helical" evidence="1">
    <location>
        <begin position="20"/>
        <end position="42"/>
    </location>
</feature>